<name>A0ABY3PI93_9CYAN</name>
<proteinExistence type="predicted"/>
<dbReference type="RefSeq" id="WP_230840365.1">
    <property type="nucleotide sequence ID" value="NZ_CP063845.1"/>
</dbReference>
<sequence>MSFNFPPPAFFRLQPYMSTLIPGLLDLVTAGRYGPARQAAYSHQRDRLFGALGAETCLKLLTSAVRLAQTL</sequence>
<evidence type="ECO:0000313" key="1">
    <source>
        <dbReference type="EMBL" id="UFP93365.1"/>
    </source>
</evidence>
<reference evidence="1 2" key="1">
    <citation type="journal article" date="2021" name="Genome Biol. Evol.">
        <title>Complete Genome Sequencing of a Novel Gloeobacter Species from a Waterfall Cave in Mexico.</title>
        <authorList>
            <person name="Saw J.H."/>
            <person name="Cardona T."/>
            <person name="Montejano G."/>
        </authorList>
    </citation>
    <scope>NUCLEOTIDE SEQUENCE [LARGE SCALE GENOMIC DNA]</scope>
    <source>
        <strain evidence="1">MG652769</strain>
    </source>
</reference>
<evidence type="ECO:0000313" key="2">
    <source>
        <dbReference type="Proteomes" id="UP001054846"/>
    </source>
</evidence>
<organism evidence="1 2">
    <name type="scientific">Gloeobacter morelensis MG652769</name>
    <dbReference type="NCBI Taxonomy" id="2781736"/>
    <lineage>
        <taxon>Bacteria</taxon>
        <taxon>Bacillati</taxon>
        <taxon>Cyanobacteriota</taxon>
        <taxon>Cyanophyceae</taxon>
        <taxon>Gloeobacterales</taxon>
        <taxon>Gloeobacteraceae</taxon>
        <taxon>Gloeobacter</taxon>
        <taxon>Gloeobacter morelensis</taxon>
    </lineage>
</organism>
<dbReference type="EMBL" id="CP063845">
    <property type="protein sequence ID" value="UFP93365.1"/>
    <property type="molecule type" value="Genomic_DNA"/>
</dbReference>
<dbReference type="Proteomes" id="UP001054846">
    <property type="component" value="Chromosome"/>
</dbReference>
<accession>A0ABY3PI93</accession>
<keyword evidence="2" id="KW-1185">Reference proteome</keyword>
<protein>
    <submittedName>
        <fullName evidence="1">Uncharacterized protein</fullName>
    </submittedName>
</protein>
<gene>
    <name evidence="1" type="ORF">ISF26_16370</name>
</gene>